<evidence type="ECO:0000313" key="3">
    <source>
        <dbReference type="Proteomes" id="UP000221222"/>
    </source>
</evidence>
<sequence>MNIDGSTSFNRLVDSMVQKTVQKLNQELYLTDTVLVSDFVNIDKLENRSRLGFLLSATLKDRLLANNITVKEIELRKHFALGENGFNVLSRDTNDINTKIDNARYAFVGTYSITTKTLIVFIKLIDLQTGNIILSSQESTFITDEILDLEKTNRMQQIYTPIVL</sequence>
<keyword evidence="3" id="KW-1185">Reference proteome</keyword>
<accession>A0A2G1DFT8</accession>
<comment type="caution">
    <text evidence="2">The sequence shown here is derived from an EMBL/GenBank/DDBJ whole genome shotgun (WGS) entry which is preliminary data.</text>
</comment>
<dbReference type="AlphaFoldDB" id="A0A2G1DFT8"/>
<gene>
    <name evidence="2" type="ORF">CPU12_11005</name>
</gene>
<evidence type="ECO:0000259" key="1">
    <source>
        <dbReference type="Pfam" id="PF17680"/>
    </source>
</evidence>
<proteinExistence type="predicted"/>
<reference evidence="2 3" key="1">
    <citation type="submission" date="2017-09" db="EMBL/GenBank/DDBJ databases">
        <title>Arcobacter canalis sp. nov., a new species isolated from a water canal contaminated with urban sewage.</title>
        <authorList>
            <person name="Perez-Cataluna A."/>
            <person name="Salas-Masso N."/>
            <person name="Figueras M.J."/>
        </authorList>
    </citation>
    <scope>NUCLEOTIDE SEQUENCE [LARGE SCALE GENOMIC DNA]</scope>
    <source>
        <strain evidence="2 3">F98-3</strain>
    </source>
</reference>
<dbReference type="Pfam" id="PF17680">
    <property type="entry name" value="FlgO"/>
    <property type="match status" value="1"/>
</dbReference>
<dbReference type="EMBL" id="NXFY01000019">
    <property type="protein sequence ID" value="PHO17355.1"/>
    <property type="molecule type" value="Genomic_DNA"/>
</dbReference>
<dbReference type="Proteomes" id="UP000221222">
    <property type="component" value="Unassembled WGS sequence"/>
</dbReference>
<feature type="domain" description="FlgO" evidence="1">
    <location>
        <begin position="11"/>
        <end position="139"/>
    </location>
</feature>
<dbReference type="InterPro" id="IPR041215">
    <property type="entry name" value="FlgO_dom"/>
</dbReference>
<name>A0A2G1DFT8_9BACT</name>
<protein>
    <recommendedName>
        <fullName evidence="1">FlgO domain-containing protein</fullName>
    </recommendedName>
</protein>
<evidence type="ECO:0000313" key="2">
    <source>
        <dbReference type="EMBL" id="PHO17355.1"/>
    </source>
</evidence>
<organism evidence="2 3">
    <name type="scientific">Malaciobacter molluscorum LMG 25693</name>
    <dbReference type="NCBI Taxonomy" id="870501"/>
    <lineage>
        <taxon>Bacteria</taxon>
        <taxon>Pseudomonadati</taxon>
        <taxon>Campylobacterota</taxon>
        <taxon>Epsilonproteobacteria</taxon>
        <taxon>Campylobacterales</taxon>
        <taxon>Arcobacteraceae</taxon>
        <taxon>Malaciobacter</taxon>
    </lineage>
</organism>